<keyword evidence="2" id="KW-1185">Reference proteome</keyword>
<gene>
    <name evidence="1" type="ORF">OSB04_011675</name>
</gene>
<dbReference type="SUPFAM" id="SSF57756">
    <property type="entry name" value="Retrovirus zinc finger-like domains"/>
    <property type="match status" value="1"/>
</dbReference>
<evidence type="ECO:0000313" key="1">
    <source>
        <dbReference type="EMBL" id="KAJ9557061.1"/>
    </source>
</evidence>
<dbReference type="EMBL" id="JARYMX010000003">
    <property type="protein sequence ID" value="KAJ9557061.1"/>
    <property type="molecule type" value="Genomic_DNA"/>
</dbReference>
<accession>A0AA38WQ83</accession>
<dbReference type="AlphaFoldDB" id="A0AA38WQ83"/>
<dbReference type="GO" id="GO:0003676">
    <property type="term" value="F:nucleic acid binding"/>
    <property type="evidence" value="ECO:0007669"/>
    <property type="project" value="InterPro"/>
</dbReference>
<name>A0AA38WQ83_9ASTR</name>
<evidence type="ECO:0000313" key="2">
    <source>
        <dbReference type="Proteomes" id="UP001172457"/>
    </source>
</evidence>
<dbReference type="Gene3D" id="4.10.60.10">
    <property type="entry name" value="Zinc finger, CCHC-type"/>
    <property type="match status" value="1"/>
</dbReference>
<dbReference type="InterPro" id="IPR036875">
    <property type="entry name" value="Znf_CCHC_sf"/>
</dbReference>
<dbReference type="GO" id="GO:0008270">
    <property type="term" value="F:zinc ion binding"/>
    <property type="evidence" value="ECO:0007669"/>
    <property type="project" value="InterPro"/>
</dbReference>
<sequence>MAGLWFDRSRTTSVVVAAFCDNSTASPRLWMAALAIEIDLGDGKWQLAIAAVNHSVAKAAAIVCHCYCHHRSHTIASHRRIANTVTNTNKSFSLLYSRKRDKLTRFDFFVWERNLMIALRHERKWYALEKASRLINTNDMIRQLRDMPQTQARTEHYDAIRALNTCTMAKGTSLSMGTKTKDVLVVKNGEVKKKRGHGNTSKGRGQVLATLSAPRVNNNGKGKSKGKKVKSNRVMTKIQYFKCHEVGHWRHNCPKRYEAGINTSGIRDYFSLSLSPVSLQMC</sequence>
<comment type="caution">
    <text evidence="1">The sequence shown here is derived from an EMBL/GenBank/DDBJ whole genome shotgun (WGS) entry which is preliminary data.</text>
</comment>
<proteinExistence type="predicted"/>
<protein>
    <submittedName>
        <fullName evidence="1">Uncharacterized protein</fullName>
    </submittedName>
</protein>
<organism evidence="1 2">
    <name type="scientific">Centaurea solstitialis</name>
    <name type="common">yellow star-thistle</name>
    <dbReference type="NCBI Taxonomy" id="347529"/>
    <lineage>
        <taxon>Eukaryota</taxon>
        <taxon>Viridiplantae</taxon>
        <taxon>Streptophyta</taxon>
        <taxon>Embryophyta</taxon>
        <taxon>Tracheophyta</taxon>
        <taxon>Spermatophyta</taxon>
        <taxon>Magnoliopsida</taxon>
        <taxon>eudicotyledons</taxon>
        <taxon>Gunneridae</taxon>
        <taxon>Pentapetalae</taxon>
        <taxon>asterids</taxon>
        <taxon>campanulids</taxon>
        <taxon>Asterales</taxon>
        <taxon>Asteraceae</taxon>
        <taxon>Carduoideae</taxon>
        <taxon>Cardueae</taxon>
        <taxon>Centaureinae</taxon>
        <taxon>Centaurea</taxon>
    </lineage>
</organism>
<dbReference type="Proteomes" id="UP001172457">
    <property type="component" value="Chromosome 3"/>
</dbReference>
<reference evidence="1" key="1">
    <citation type="submission" date="2023-03" db="EMBL/GenBank/DDBJ databases">
        <title>Chromosome-scale reference genome and RAD-based genetic map of yellow starthistle (Centaurea solstitialis) reveal putative structural variation and QTLs associated with invader traits.</title>
        <authorList>
            <person name="Reatini B."/>
            <person name="Cang F.A."/>
            <person name="Jiang Q."/>
            <person name="Mckibben M.T.W."/>
            <person name="Barker M.S."/>
            <person name="Rieseberg L.H."/>
            <person name="Dlugosch K.M."/>
        </authorList>
    </citation>
    <scope>NUCLEOTIDE SEQUENCE</scope>
    <source>
        <strain evidence="1">CAN-66</strain>
        <tissue evidence="1">Leaf</tissue>
    </source>
</reference>